<name>A0A261U7V2_9BORD</name>
<gene>
    <name evidence="2" type="ORF">CAL20_09865</name>
</gene>
<comment type="caution">
    <text evidence="2">The sequence shown here is derived from an EMBL/GenBank/DDBJ whole genome shotgun (WGS) entry which is preliminary data.</text>
</comment>
<dbReference type="RefSeq" id="WP_094837738.1">
    <property type="nucleotide sequence ID" value="NZ_NEVQ01000012.1"/>
</dbReference>
<evidence type="ECO:0000256" key="1">
    <source>
        <dbReference type="SAM" id="MobiDB-lite"/>
    </source>
</evidence>
<organism evidence="2 3">
    <name type="scientific">Bordetella genomosp. 4</name>
    <dbReference type="NCBI Taxonomy" id="463044"/>
    <lineage>
        <taxon>Bacteria</taxon>
        <taxon>Pseudomonadati</taxon>
        <taxon>Pseudomonadota</taxon>
        <taxon>Betaproteobacteria</taxon>
        <taxon>Burkholderiales</taxon>
        <taxon>Alcaligenaceae</taxon>
        <taxon>Bordetella</taxon>
    </lineage>
</organism>
<evidence type="ECO:0000313" key="3">
    <source>
        <dbReference type="Proteomes" id="UP000216885"/>
    </source>
</evidence>
<proteinExistence type="predicted"/>
<evidence type="ECO:0000313" key="2">
    <source>
        <dbReference type="EMBL" id="OZI57671.1"/>
    </source>
</evidence>
<feature type="region of interest" description="Disordered" evidence="1">
    <location>
        <begin position="159"/>
        <end position="179"/>
    </location>
</feature>
<dbReference type="Proteomes" id="UP000216885">
    <property type="component" value="Unassembled WGS sequence"/>
</dbReference>
<dbReference type="InterPro" id="IPR046213">
    <property type="entry name" value="DUF6246"/>
</dbReference>
<keyword evidence="3" id="KW-1185">Reference proteome</keyword>
<accession>A0A261U7V2</accession>
<dbReference type="Pfam" id="PF19759">
    <property type="entry name" value="DUF6246"/>
    <property type="match status" value="1"/>
</dbReference>
<protein>
    <recommendedName>
        <fullName evidence="4">Glycoprotein</fullName>
    </recommendedName>
</protein>
<sequence>MILTSIGEIGVHWGERTIVLRPSLYAMSCLGDPKEIVRVFASVMGGESEERFSDALATIYACTEEEIDGLVGHWSQSGYVRGAMPPENVIHLARCLLRHGIAGDLPELERKPSDGEPEYVTEFDARLHVSIAMAHLGLSERDAWNTTMTALVGALRAKFPRPEGTSPGAKAPTKEQHQATMDWFERVEAARNRNRGVH</sequence>
<evidence type="ECO:0008006" key="4">
    <source>
        <dbReference type="Google" id="ProtNLM"/>
    </source>
</evidence>
<dbReference type="EMBL" id="NEVQ01000012">
    <property type="protein sequence ID" value="OZI57671.1"/>
    <property type="molecule type" value="Genomic_DNA"/>
</dbReference>
<dbReference type="AlphaFoldDB" id="A0A261U7V2"/>
<reference evidence="2 3" key="1">
    <citation type="submission" date="2017-05" db="EMBL/GenBank/DDBJ databases">
        <title>Complete and WGS of Bordetella genogroups.</title>
        <authorList>
            <person name="Spilker T."/>
            <person name="LiPuma J."/>
        </authorList>
    </citation>
    <scope>NUCLEOTIDE SEQUENCE [LARGE SCALE GENOMIC DNA]</scope>
    <source>
        <strain evidence="2 3">AU9919</strain>
    </source>
</reference>